<dbReference type="STRING" id="1817813.A2008_10860"/>
<evidence type="ECO:0000313" key="3">
    <source>
        <dbReference type="Proteomes" id="UP000178735"/>
    </source>
</evidence>
<comment type="caution">
    <text evidence="2">The sequence shown here is derived from an EMBL/GenBank/DDBJ whole genome shotgun (WGS) entry which is preliminary data.</text>
</comment>
<dbReference type="GO" id="GO:0016740">
    <property type="term" value="F:transferase activity"/>
    <property type="evidence" value="ECO:0007669"/>
    <property type="project" value="TreeGrafter"/>
</dbReference>
<accession>A0A1F7WUA8</accession>
<gene>
    <name evidence="2" type="ORF">A2008_10860</name>
</gene>
<protein>
    <recommendedName>
        <fullName evidence="1">Metallo-beta-lactamase domain-containing protein</fullName>
    </recommendedName>
</protein>
<dbReference type="SMART" id="SM00849">
    <property type="entry name" value="Lactamase_B"/>
    <property type="match status" value="1"/>
</dbReference>
<dbReference type="Gene3D" id="3.60.15.10">
    <property type="entry name" value="Ribonuclease Z/Hydroxyacylglutathione hydrolase-like"/>
    <property type="match status" value="1"/>
</dbReference>
<dbReference type="CDD" id="cd07713">
    <property type="entry name" value="DHPS-like_MBL-fold"/>
    <property type="match status" value="1"/>
</dbReference>
<dbReference type="InterPro" id="IPR052926">
    <property type="entry name" value="Metallo-beta-lactamase_dom"/>
</dbReference>
<dbReference type="AlphaFoldDB" id="A0A1F7WUA8"/>
<dbReference type="InterPro" id="IPR001279">
    <property type="entry name" value="Metallo-B-lactamas"/>
</dbReference>
<dbReference type="InterPro" id="IPR041712">
    <property type="entry name" value="DHPS-like_MBL-fold"/>
</dbReference>
<organism evidence="2 3">
    <name type="scientific">Candidatus Wallbacteria bacterium GWC2_49_35</name>
    <dbReference type="NCBI Taxonomy" id="1817813"/>
    <lineage>
        <taxon>Bacteria</taxon>
        <taxon>Candidatus Walliibacteriota</taxon>
    </lineage>
</organism>
<dbReference type="PANTHER" id="PTHR13754">
    <property type="entry name" value="METALLO-BETA-LACTAMASE SUPERFAMILY PROTEIN"/>
    <property type="match status" value="1"/>
</dbReference>
<dbReference type="InterPro" id="IPR036866">
    <property type="entry name" value="RibonucZ/Hydroxyglut_hydro"/>
</dbReference>
<evidence type="ECO:0000259" key="1">
    <source>
        <dbReference type="SMART" id="SM00849"/>
    </source>
</evidence>
<proteinExistence type="predicted"/>
<dbReference type="Pfam" id="PF00753">
    <property type="entry name" value="Lactamase_B"/>
    <property type="match status" value="1"/>
</dbReference>
<dbReference type="Proteomes" id="UP000178735">
    <property type="component" value="Unassembled WGS sequence"/>
</dbReference>
<dbReference type="PANTHER" id="PTHR13754:SF13">
    <property type="entry name" value="METALLO-BETA-LACTAMASE SUPERFAMILY PROTEIN (AFU_ORTHOLOGUE AFUA_3G07630)"/>
    <property type="match status" value="1"/>
</dbReference>
<dbReference type="SUPFAM" id="SSF56281">
    <property type="entry name" value="Metallo-hydrolase/oxidoreductase"/>
    <property type="match status" value="1"/>
</dbReference>
<reference evidence="2 3" key="1">
    <citation type="journal article" date="2016" name="Nat. Commun.">
        <title>Thousands of microbial genomes shed light on interconnected biogeochemical processes in an aquifer system.</title>
        <authorList>
            <person name="Anantharaman K."/>
            <person name="Brown C.T."/>
            <person name="Hug L.A."/>
            <person name="Sharon I."/>
            <person name="Castelle C.J."/>
            <person name="Probst A.J."/>
            <person name="Thomas B.C."/>
            <person name="Singh A."/>
            <person name="Wilkins M.J."/>
            <person name="Karaoz U."/>
            <person name="Brodie E.L."/>
            <person name="Williams K.H."/>
            <person name="Hubbard S.S."/>
            <person name="Banfield J.F."/>
        </authorList>
    </citation>
    <scope>NUCLEOTIDE SEQUENCE [LARGE SCALE GENOMIC DNA]</scope>
</reference>
<feature type="domain" description="Metallo-beta-lactamase" evidence="1">
    <location>
        <begin position="20"/>
        <end position="208"/>
    </location>
</feature>
<name>A0A1F7WUA8_9BACT</name>
<evidence type="ECO:0000313" key="2">
    <source>
        <dbReference type="EMBL" id="OGM06320.1"/>
    </source>
</evidence>
<dbReference type="EMBL" id="MGFH01000069">
    <property type="protein sequence ID" value="OGM06320.1"/>
    <property type="molecule type" value="Genomic_DNA"/>
</dbReference>
<sequence>MFIKTLFDKRACEDKLRTGWGLSFLVDNRFIFDTGEKGEWLMENMDRLGVRPGDIEAAVISHDHWDHWGGLWDLLGARKGLKVYCCSRFGEEFKAKAKGLGAELTENDDFVQIHKKIYLTGQIDGSFKNAYIAEQSMVIKTSNGVSLFTGCAHPGIVRILETVKNRFSGEDIYAVIGGFHLMHESAGAIKAVVEKFRELGVKNVFPTHCSGDEAEEAFKNVYGRRFGKVIVGQTLEI</sequence>